<dbReference type="Proteomes" id="UP000774804">
    <property type="component" value="Unassembled WGS sequence"/>
</dbReference>
<evidence type="ECO:0000313" key="4">
    <source>
        <dbReference type="EMBL" id="KAG3215731.1"/>
    </source>
</evidence>
<dbReference type="Proteomes" id="UP000735874">
    <property type="component" value="Unassembled WGS sequence"/>
</dbReference>
<dbReference type="AlphaFoldDB" id="A0A8T1KA66"/>
<organism evidence="4 5">
    <name type="scientific">Phytophthora cactorum</name>
    <dbReference type="NCBI Taxonomy" id="29920"/>
    <lineage>
        <taxon>Eukaryota</taxon>
        <taxon>Sar</taxon>
        <taxon>Stramenopiles</taxon>
        <taxon>Oomycota</taxon>
        <taxon>Peronosporomycetes</taxon>
        <taxon>Peronosporales</taxon>
        <taxon>Peronosporaceae</taxon>
        <taxon>Phytophthora</taxon>
    </lineage>
</organism>
<accession>A0A8T1KA66</accession>
<proteinExistence type="predicted"/>
<comment type="caution">
    <text evidence="4">The sequence shown here is derived from an EMBL/GenBank/DDBJ whole genome shotgun (WGS) entry which is preliminary data.</text>
</comment>
<evidence type="ECO:0000313" key="3">
    <source>
        <dbReference type="EMBL" id="KAG2968191.1"/>
    </source>
</evidence>
<protein>
    <submittedName>
        <fullName evidence="4">Uncharacterized protein</fullName>
    </submittedName>
</protein>
<sequence>MRPPMIVARKAGSNDYGYALHRRLCQHPDFTAALDDSIERKEETGISRRKRSIF</sequence>
<name>A0A8T1KA66_9STRA</name>
<evidence type="ECO:0000313" key="5">
    <source>
        <dbReference type="Proteomes" id="UP000760860"/>
    </source>
</evidence>
<dbReference type="EMBL" id="RCMG01000490">
    <property type="protein sequence ID" value="KAG2853272.1"/>
    <property type="molecule type" value="Genomic_DNA"/>
</dbReference>
<evidence type="ECO:0000313" key="1">
    <source>
        <dbReference type="EMBL" id="KAG2853272.1"/>
    </source>
</evidence>
<dbReference type="Proteomes" id="UP000697107">
    <property type="component" value="Unassembled WGS sequence"/>
</dbReference>
<dbReference type="EMBL" id="RCML01000880">
    <property type="protein sequence ID" value="KAG2968191.1"/>
    <property type="molecule type" value="Genomic_DNA"/>
</dbReference>
<reference evidence="4" key="1">
    <citation type="submission" date="2018-05" db="EMBL/GenBank/DDBJ databases">
        <title>Effector identification in a new, highly contiguous assembly of the strawberry crown rot pathogen Phytophthora cactorum.</title>
        <authorList>
            <person name="Armitage A.D."/>
            <person name="Nellist C.F."/>
            <person name="Bates H."/>
            <person name="Vickerstaff R.J."/>
            <person name="Harrison R.J."/>
        </authorList>
    </citation>
    <scope>NUCLEOTIDE SEQUENCE</scope>
    <source>
        <strain evidence="1">15-7</strain>
        <strain evidence="2">4032</strain>
        <strain evidence="3">P415</strain>
        <strain evidence="4">P421</strain>
    </source>
</reference>
<dbReference type="EMBL" id="RCMV01000536">
    <property type="protein sequence ID" value="KAG3215731.1"/>
    <property type="molecule type" value="Genomic_DNA"/>
</dbReference>
<evidence type="ECO:0000313" key="2">
    <source>
        <dbReference type="EMBL" id="KAG2909288.1"/>
    </source>
</evidence>
<dbReference type="Proteomes" id="UP000760860">
    <property type="component" value="Unassembled WGS sequence"/>
</dbReference>
<gene>
    <name evidence="1" type="ORF">PC113_g14314</name>
    <name evidence="2" type="ORF">PC115_g13315</name>
    <name evidence="3" type="ORF">PC118_g18165</name>
    <name evidence="4" type="ORF">PC129_g13397</name>
</gene>
<dbReference type="EMBL" id="RCMI01000471">
    <property type="protein sequence ID" value="KAG2909288.1"/>
    <property type="molecule type" value="Genomic_DNA"/>
</dbReference>